<dbReference type="InterPro" id="IPR036565">
    <property type="entry name" value="Mur-like_cat_sf"/>
</dbReference>
<dbReference type="GO" id="GO:0005737">
    <property type="term" value="C:cytoplasm"/>
    <property type="evidence" value="ECO:0007669"/>
    <property type="project" value="UniProtKB-SubCell"/>
</dbReference>
<dbReference type="InterPro" id="IPR004101">
    <property type="entry name" value="Mur_ligase_C"/>
</dbReference>
<dbReference type="EMBL" id="UHJL01000001">
    <property type="protein sequence ID" value="SUQ19995.1"/>
    <property type="molecule type" value="Genomic_DNA"/>
</dbReference>
<keyword evidence="8 10" id="KW-0131">Cell cycle</keyword>
<evidence type="ECO:0000259" key="12">
    <source>
        <dbReference type="Pfam" id="PF02875"/>
    </source>
</evidence>
<proteinExistence type="inferred from homology"/>
<reference evidence="14 15" key="1">
    <citation type="submission" date="2017-08" db="EMBL/GenBank/DDBJ databases">
        <authorList>
            <person name="de Groot N.N."/>
        </authorList>
    </citation>
    <scope>NUCLEOTIDE SEQUENCE [LARGE SCALE GENOMIC DNA]</scope>
    <source>
        <strain evidence="14 15">HM2</strain>
    </source>
</reference>
<protein>
    <recommendedName>
        <fullName evidence="10 11">UDP-N-acetylmuramoyl-tripeptide--D-alanyl-D-alanine ligase</fullName>
        <ecNumber evidence="10 11">6.3.2.10</ecNumber>
    </recommendedName>
    <alternativeName>
        <fullName evidence="10">D-alanyl-D-alanine-adding enzyme</fullName>
    </alternativeName>
</protein>
<dbReference type="PANTHER" id="PTHR43024">
    <property type="entry name" value="UDP-N-ACETYLMURAMOYL-TRIPEPTIDE--D-ALANYL-D-ALANINE LIGASE"/>
    <property type="match status" value="1"/>
</dbReference>
<dbReference type="GO" id="GO:0008360">
    <property type="term" value="P:regulation of cell shape"/>
    <property type="evidence" value="ECO:0007669"/>
    <property type="project" value="UniProtKB-KW"/>
</dbReference>
<sequence length="461" mass="50500">MLKLDLTIGEMLEILETEAVGVPARTLKRKVNLCMDSRESAKGVVFWPIKGARFDAHQFVSQMEKDGALMSVVNQTAIDPNFKMYAPVEDTTKALLKLAKGYQRLFKLKKVAITGSNGKTTTKEMTKAVLSMKYNTHATKGNFNNHIGVPMTLFQLKHSHEAAVVEMGTSGPDEIRPLSMATEPDIAVITNIGASHLERLGDLDGVFNEKINITAGLKKGGTLIVNADDERLCKVKATKNYKVVTFGVRRGILKPEKLKWTENLCADFYIGRTHFVLNVPGDHNLYDALAAIAVGEALRIPKGDIAKALASFTSTSMRMEIKAANGFKVISDCYNANPSSTKMALQTLGNMRVEGKRIAVLGDMLELGKESGNLHKQIGALVPEMNFDMLLAVGKEAKKYVEGAKSRGMKNVQYFESVPEVISQLSETVAEGDVLLVKGSRGMHMEQVVDALLHMVPVFKV</sequence>
<dbReference type="Gene3D" id="3.90.190.20">
    <property type="entry name" value="Mur ligase, C-terminal domain"/>
    <property type="match status" value="1"/>
</dbReference>
<dbReference type="Pfam" id="PF08245">
    <property type="entry name" value="Mur_ligase_M"/>
    <property type="match status" value="1"/>
</dbReference>
<comment type="similarity">
    <text evidence="10">Belongs to the MurCDEF family. MurF subfamily.</text>
</comment>
<dbReference type="InterPro" id="IPR035911">
    <property type="entry name" value="MurE/MurF_N"/>
</dbReference>
<accession>A0A380RXK2</accession>
<dbReference type="InterPro" id="IPR013221">
    <property type="entry name" value="Mur_ligase_cen"/>
</dbReference>
<keyword evidence="7 10" id="KW-0573">Peptidoglycan synthesis</keyword>
<dbReference type="RefSeq" id="WP_109572459.1">
    <property type="nucleotide sequence ID" value="NZ_UHJL01000001.1"/>
</dbReference>
<feature type="binding site" evidence="10">
    <location>
        <begin position="115"/>
        <end position="121"/>
    </location>
    <ligand>
        <name>ATP</name>
        <dbReference type="ChEBI" id="CHEBI:30616"/>
    </ligand>
</feature>
<evidence type="ECO:0000259" key="13">
    <source>
        <dbReference type="Pfam" id="PF08245"/>
    </source>
</evidence>
<dbReference type="GO" id="GO:0008766">
    <property type="term" value="F:UDP-N-acetylmuramoylalanyl-D-glutamyl-2,6-diaminopimelate-D-alanyl-D-alanine ligase activity"/>
    <property type="evidence" value="ECO:0007669"/>
    <property type="project" value="RHEA"/>
</dbReference>
<evidence type="ECO:0000256" key="2">
    <source>
        <dbReference type="ARBA" id="ARBA00022598"/>
    </source>
</evidence>
<comment type="pathway">
    <text evidence="10 11">Cell wall biogenesis; peptidoglycan biosynthesis.</text>
</comment>
<dbReference type="AlphaFoldDB" id="A0A380RXK2"/>
<dbReference type="Pfam" id="PF02875">
    <property type="entry name" value="Mur_ligase_C"/>
    <property type="match status" value="1"/>
</dbReference>
<evidence type="ECO:0000256" key="3">
    <source>
        <dbReference type="ARBA" id="ARBA00022618"/>
    </source>
</evidence>
<comment type="subcellular location">
    <subcellularLocation>
        <location evidence="10 11">Cytoplasm</location>
    </subcellularLocation>
</comment>
<evidence type="ECO:0000256" key="1">
    <source>
        <dbReference type="ARBA" id="ARBA00022490"/>
    </source>
</evidence>
<evidence type="ECO:0000256" key="8">
    <source>
        <dbReference type="ARBA" id="ARBA00023306"/>
    </source>
</evidence>
<keyword evidence="4 10" id="KW-0547">Nucleotide-binding</keyword>
<keyword evidence="5 10" id="KW-0067">ATP-binding</keyword>
<evidence type="ECO:0000256" key="4">
    <source>
        <dbReference type="ARBA" id="ARBA00022741"/>
    </source>
</evidence>
<dbReference type="GO" id="GO:0051301">
    <property type="term" value="P:cell division"/>
    <property type="evidence" value="ECO:0007669"/>
    <property type="project" value="UniProtKB-KW"/>
</dbReference>
<keyword evidence="9 10" id="KW-0961">Cell wall biogenesis/degradation</keyword>
<dbReference type="PANTHER" id="PTHR43024:SF1">
    <property type="entry name" value="UDP-N-ACETYLMURAMOYL-TRIPEPTIDE--D-ALANYL-D-ALANINE LIGASE"/>
    <property type="match status" value="1"/>
</dbReference>
<evidence type="ECO:0000256" key="10">
    <source>
        <dbReference type="HAMAP-Rule" id="MF_02019"/>
    </source>
</evidence>
<dbReference type="Gene3D" id="3.40.1390.10">
    <property type="entry name" value="MurE/MurF, N-terminal domain"/>
    <property type="match status" value="1"/>
</dbReference>
<feature type="domain" description="Mur ligase C-terminal" evidence="12">
    <location>
        <begin position="317"/>
        <end position="441"/>
    </location>
</feature>
<gene>
    <name evidence="10" type="primary">murF</name>
    <name evidence="14" type="ORF">SAMN05661053_1244</name>
</gene>
<keyword evidence="1 10" id="KW-0963">Cytoplasm</keyword>
<evidence type="ECO:0000313" key="14">
    <source>
        <dbReference type="EMBL" id="SUQ19995.1"/>
    </source>
</evidence>
<dbReference type="InterPro" id="IPR005863">
    <property type="entry name" value="UDP-N-AcMur_synth"/>
</dbReference>
<organism evidence="14 15">
    <name type="scientific">Fibrobacter succinogenes</name>
    <name type="common">Bacteroides succinogenes</name>
    <dbReference type="NCBI Taxonomy" id="833"/>
    <lineage>
        <taxon>Bacteria</taxon>
        <taxon>Pseudomonadati</taxon>
        <taxon>Fibrobacterota</taxon>
        <taxon>Fibrobacteria</taxon>
        <taxon>Fibrobacterales</taxon>
        <taxon>Fibrobacteraceae</taxon>
        <taxon>Fibrobacter</taxon>
    </lineage>
</organism>
<keyword evidence="2 10" id="KW-0436">Ligase</keyword>
<dbReference type="SUPFAM" id="SSF53623">
    <property type="entry name" value="MurD-like peptide ligases, catalytic domain"/>
    <property type="match status" value="1"/>
</dbReference>
<dbReference type="GO" id="GO:0005524">
    <property type="term" value="F:ATP binding"/>
    <property type="evidence" value="ECO:0007669"/>
    <property type="project" value="UniProtKB-UniRule"/>
</dbReference>
<dbReference type="InterPro" id="IPR036615">
    <property type="entry name" value="Mur_ligase_C_dom_sf"/>
</dbReference>
<dbReference type="NCBIfam" id="TIGR01143">
    <property type="entry name" value="murF"/>
    <property type="match status" value="1"/>
</dbReference>
<dbReference type="InterPro" id="IPR051046">
    <property type="entry name" value="MurCDEF_CellWall_CoF430Synth"/>
</dbReference>
<dbReference type="GO" id="GO:0009252">
    <property type="term" value="P:peptidoglycan biosynthetic process"/>
    <property type="evidence" value="ECO:0007669"/>
    <property type="project" value="UniProtKB-UniRule"/>
</dbReference>
<feature type="domain" description="Mur ligase central" evidence="13">
    <location>
        <begin position="113"/>
        <end position="294"/>
    </location>
</feature>
<evidence type="ECO:0000256" key="6">
    <source>
        <dbReference type="ARBA" id="ARBA00022960"/>
    </source>
</evidence>
<name>A0A380RXK2_FIBSU</name>
<dbReference type="GO" id="GO:0071555">
    <property type="term" value="P:cell wall organization"/>
    <property type="evidence" value="ECO:0007669"/>
    <property type="project" value="UniProtKB-KW"/>
</dbReference>
<dbReference type="EC" id="6.3.2.10" evidence="10 11"/>
<keyword evidence="3 10" id="KW-0132">Cell division</keyword>
<dbReference type="Gene3D" id="3.40.1190.10">
    <property type="entry name" value="Mur-like, catalytic domain"/>
    <property type="match status" value="1"/>
</dbReference>
<dbReference type="Proteomes" id="UP000255423">
    <property type="component" value="Unassembled WGS sequence"/>
</dbReference>
<dbReference type="SUPFAM" id="SSF53244">
    <property type="entry name" value="MurD-like peptide ligases, peptide-binding domain"/>
    <property type="match status" value="1"/>
</dbReference>
<evidence type="ECO:0000313" key="15">
    <source>
        <dbReference type="Proteomes" id="UP000255423"/>
    </source>
</evidence>
<dbReference type="SUPFAM" id="SSF63418">
    <property type="entry name" value="MurE/MurF N-terminal domain"/>
    <property type="match status" value="1"/>
</dbReference>
<dbReference type="GO" id="GO:0047480">
    <property type="term" value="F:UDP-N-acetylmuramoyl-tripeptide-D-alanyl-D-alanine ligase activity"/>
    <property type="evidence" value="ECO:0007669"/>
    <property type="project" value="UniProtKB-UniRule"/>
</dbReference>
<evidence type="ECO:0000256" key="7">
    <source>
        <dbReference type="ARBA" id="ARBA00022984"/>
    </source>
</evidence>
<comment type="catalytic activity">
    <reaction evidence="10 11">
        <text>D-alanyl-D-alanine + UDP-N-acetyl-alpha-D-muramoyl-L-alanyl-gamma-D-glutamyl-meso-2,6-diaminopimelate + ATP = UDP-N-acetyl-alpha-D-muramoyl-L-alanyl-gamma-D-glutamyl-meso-2,6-diaminopimeloyl-D-alanyl-D-alanine + ADP + phosphate + H(+)</text>
        <dbReference type="Rhea" id="RHEA:28374"/>
        <dbReference type="ChEBI" id="CHEBI:15378"/>
        <dbReference type="ChEBI" id="CHEBI:30616"/>
        <dbReference type="ChEBI" id="CHEBI:43474"/>
        <dbReference type="ChEBI" id="CHEBI:57822"/>
        <dbReference type="ChEBI" id="CHEBI:61386"/>
        <dbReference type="ChEBI" id="CHEBI:83905"/>
        <dbReference type="ChEBI" id="CHEBI:456216"/>
        <dbReference type="EC" id="6.3.2.10"/>
    </reaction>
</comment>
<dbReference type="HAMAP" id="MF_02019">
    <property type="entry name" value="MurF"/>
    <property type="match status" value="1"/>
</dbReference>
<comment type="function">
    <text evidence="10 11">Involved in cell wall formation. Catalyzes the final step in the synthesis of UDP-N-acetylmuramoyl-pentapeptide, the precursor of murein.</text>
</comment>
<keyword evidence="6 10" id="KW-0133">Cell shape</keyword>
<evidence type="ECO:0000256" key="11">
    <source>
        <dbReference type="RuleBase" id="RU004136"/>
    </source>
</evidence>
<evidence type="ECO:0000256" key="5">
    <source>
        <dbReference type="ARBA" id="ARBA00022840"/>
    </source>
</evidence>
<dbReference type="UniPathway" id="UPA00219"/>
<evidence type="ECO:0000256" key="9">
    <source>
        <dbReference type="ARBA" id="ARBA00023316"/>
    </source>
</evidence>